<keyword evidence="1" id="KW-1185">Reference proteome</keyword>
<evidence type="ECO:0000313" key="2">
    <source>
        <dbReference type="WBParaSite" id="SPAL_0000712200.1"/>
    </source>
</evidence>
<dbReference type="WBParaSite" id="SPAL_0000712200.1">
    <property type="protein sequence ID" value="SPAL_0000712200.1"/>
    <property type="gene ID" value="SPAL_0000712200"/>
</dbReference>
<reference evidence="2" key="1">
    <citation type="submission" date="2017-02" db="UniProtKB">
        <authorList>
            <consortium name="WormBaseParasite"/>
        </authorList>
    </citation>
    <scope>IDENTIFICATION</scope>
</reference>
<name>A0A0N5BMI4_STREA</name>
<organism evidence="1 2">
    <name type="scientific">Strongyloides papillosus</name>
    <name type="common">Intestinal threadworm</name>
    <dbReference type="NCBI Taxonomy" id="174720"/>
    <lineage>
        <taxon>Eukaryota</taxon>
        <taxon>Metazoa</taxon>
        <taxon>Ecdysozoa</taxon>
        <taxon>Nematoda</taxon>
        <taxon>Chromadorea</taxon>
        <taxon>Rhabditida</taxon>
        <taxon>Tylenchina</taxon>
        <taxon>Panagrolaimomorpha</taxon>
        <taxon>Strongyloidoidea</taxon>
        <taxon>Strongyloididae</taxon>
        <taxon>Strongyloides</taxon>
    </lineage>
</organism>
<accession>A0A0N5BMI4</accession>
<sequence length="107" mass="12421">SHAESSSKRNRSLPNGFFKNRSTCDDILIVENIFAKAYEYRWKIDVTFLDYTNAFGKIIRKKIYEILALCGFESQLIKIIVDLNSDFKANVLGKWINIEKELKQGAR</sequence>
<proteinExistence type="predicted"/>
<protein>
    <submittedName>
        <fullName evidence="2">Reverse transcriptase domain-containing protein</fullName>
    </submittedName>
</protein>
<dbReference type="AlphaFoldDB" id="A0A0N5BMI4"/>
<dbReference type="Proteomes" id="UP000046392">
    <property type="component" value="Unplaced"/>
</dbReference>
<evidence type="ECO:0000313" key="1">
    <source>
        <dbReference type="Proteomes" id="UP000046392"/>
    </source>
</evidence>